<sequence>MFESYRRIKLFLSKKEGDFIHDLEQSFFALVNASRDPNVPFFSSSEYSIFSYLSNSVLLASPFAGMLRLLKELWFKNSLPAYGAYVRPMPYSNEVGLRMLIGGATREDTFLGYHITPLFSYYGYHRPVFRVLLRLNRGKIHDSRHYAILVTATNVEILMNILGINLVRLVALASGNTEIQSSSLEGPFLGYESEATFTFDFFTLVLEFASNVLCAGSGLYVDSILESQGIIVKVRCLDFIFFVNLIILLCKPIAEHAENGLKFTIVRPYN</sequence>
<dbReference type="PANTHER" id="PTHR10631:SF9">
    <property type="entry name" value="TRNA (GUANINE(26)-N(2))-DIMETHYLTRANSFERASE"/>
    <property type="match status" value="1"/>
</dbReference>
<gene>
    <name evidence="7" type="ORF">Ahy_B04g069845</name>
</gene>
<dbReference type="SUPFAM" id="SSF53335">
    <property type="entry name" value="S-adenosyl-L-methionine-dependent methyltransferases"/>
    <property type="match status" value="1"/>
</dbReference>
<keyword evidence="1" id="KW-0820">tRNA-binding</keyword>
<evidence type="ECO:0000256" key="4">
    <source>
        <dbReference type="ARBA" id="ARBA00022691"/>
    </source>
</evidence>
<keyword evidence="5" id="KW-0819">tRNA processing</keyword>
<protein>
    <submittedName>
        <fullName evidence="7">Uncharacterized protein</fullName>
    </submittedName>
</protein>
<evidence type="ECO:0000313" key="7">
    <source>
        <dbReference type="EMBL" id="RYR12305.1"/>
    </source>
</evidence>
<dbReference type="GO" id="GO:0005634">
    <property type="term" value="C:nucleus"/>
    <property type="evidence" value="ECO:0007669"/>
    <property type="project" value="TreeGrafter"/>
</dbReference>
<proteinExistence type="predicted"/>
<keyword evidence="2" id="KW-0489">Methyltransferase</keyword>
<dbReference type="InterPro" id="IPR029063">
    <property type="entry name" value="SAM-dependent_MTases_sf"/>
</dbReference>
<evidence type="ECO:0000256" key="2">
    <source>
        <dbReference type="ARBA" id="ARBA00022603"/>
    </source>
</evidence>
<evidence type="ECO:0000256" key="1">
    <source>
        <dbReference type="ARBA" id="ARBA00022555"/>
    </source>
</evidence>
<keyword evidence="8" id="KW-1185">Reference proteome</keyword>
<keyword evidence="3" id="KW-0808">Transferase</keyword>
<dbReference type="InterPro" id="IPR002905">
    <property type="entry name" value="Trm1"/>
</dbReference>
<dbReference type="GO" id="GO:0002940">
    <property type="term" value="P:tRNA N2-guanine methylation"/>
    <property type="evidence" value="ECO:0007669"/>
    <property type="project" value="TreeGrafter"/>
</dbReference>
<evidence type="ECO:0000256" key="5">
    <source>
        <dbReference type="ARBA" id="ARBA00022694"/>
    </source>
</evidence>
<accession>A0A444ZDP8</accession>
<dbReference type="GO" id="GO:0000049">
    <property type="term" value="F:tRNA binding"/>
    <property type="evidence" value="ECO:0007669"/>
    <property type="project" value="UniProtKB-KW"/>
</dbReference>
<dbReference type="EMBL" id="SDMP01000014">
    <property type="protein sequence ID" value="RYR12305.1"/>
    <property type="molecule type" value="Genomic_DNA"/>
</dbReference>
<keyword evidence="6" id="KW-0694">RNA-binding</keyword>
<name>A0A444ZDP8_ARAHY</name>
<comment type="caution">
    <text evidence="7">The sequence shown here is derived from an EMBL/GenBank/DDBJ whole genome shotgun (WGS) entry which is preliminary data.</text>
</comment>
<evidence type="ECO:0000256" key="3">
    <source>
        <dbReference type="ARBA" id="ARBA00022679"/>
    </source>
</evidence>
<dbReference type="PANTHER" id="PTHR10631">
    <property type="entry name" value="N 2 ,N 2 -DIMETHYLGUANOSINE TRNA METHYLTRANSFERASE"/>
    <property type="match status" value="1"/>
</dbReference>
<dbReference type="Proteomes" id="UP000289738">
    <property type="component" value="Chromosome B04"/>
</dbReference>
<evidence type="ECO:0000313" key="8">
    <source>
        <dbReference type="Proteomes" id="UP000289738"/>
    </source>
</evidence>
<dbReference type="AlphaFoldDB" id="A0A444ZDP8"/>
<evidence type="ECO:0000256" key="6">
    <source>
        <dbReference type="ARBA" id="ARBA00022884"/>
    </source>
</evidence>
<dbReference type="GO" id="GO:0016423">
    <property type="term" value="F:tRNA (guanine) methyltransferase activity"/>
    <property type="evidence" value="ECO:0007669"/>
    <property type="project" value="InterPro"/>
</dbReference>
<dbReference type="STRING" id="3818.A0A444ZDP8"/>
<dbReference type="Gene3D" id="3.40.50.150">
    <property type="entry name" value="Vaccinia Virus protein VP39"/>
    <property type="match status" value="1"/>
</dbReference>
<keyword evidence="4" id="KW-0949">S-adenosyl-L-methionine</keyword>
<reference evidence="7 8" key="1">
    <citation type="submission" date="2019-01" db="EMBL/GenBank/DDBJ databases">
        <title>Sequencing of cultivated peanut Arachis hypogaea provides insights into genome evolution and oil improvement.</title>
        <authorList>
            <person name="Chen X."/>
        </authorList>
    </citation>
    <scope>NUCLEOTIDE SEQUENCE [LARGE SCALE GENOMIC DNA]</scope>
    <source>
        <strain evidence="8">cv. Fuhuasheng</strain>
        <tissue evidence="7">Leaves</tissue>
    </source>
</reference>
<organism evidence="7 8">
    <name type="scientific">Arachis hypogaea</name>
    <name type="common">Peanut</name>
    <dbReference type="NCBI Taxonomy" id="3818"/>
    <lineage>
        <taxon>Eukaryota</taxon>
        <taxon>Viridiplantae</taxon>
        <taxon>Streptophyta</taxon>
        <taxon>Embryophyta</taxon>
        <taxon>Tracheophyta</taxon>
        <taxon>Spermatophyta</taxon>
        <taxon>Magnoliopsida</taxon>
        <taxon>eudicotyledons</taxon>
        <taxon>Gunneridae</taxon>
        <taxon>Pentapetalae</taxon>
        <taxon>rosids</taxon>
        <taxon>fabids</taxon>
        <taxon>Fabales</taxon>
        <taxon>Fabaceae</taxon>
        <taxon>Papilionoideae</taxon>
        <taxon>50 kb inversion clade</taxon>
        <taxon>dalbergioids sensu lato</taxon>
        <taxon>Dalbergieae</taxon>
        <taxon>Pterocarpus clade</taxon>
        <taxon>Arachis</taxon>
    </lineage>
</organism>